<dbReference type="Proteomes" id="UP001215549">
    <property type="component" value="Chromosome"/>
</dbReference>
<dbReference type="PROSITE" id="PS51257">
    <property type="entry name" value="PROKAR_LIPOPROTEIN"/>
    <property type="match status" value="1"/>
</dbReference>
<evidence type="ECO:0000313" key="4">
    <source>
        <dbReference type="Proteomes" id="UP000186216"/>
    </source>
</evidence>
<feature type="chain" id="PRO_5041339994" description="Beta-barrel assembly machine subunit BamF" evidence="1">
    <location>
        <begin position="21"/>
        <end position="87"/>
    </location>
</feature>
<sequence>MTRIAQIALCAALPLVSACADQGGDYPQLLPMEQLLAEPELPPDGTDPAAVAEATQSRAEALRARAEALRHPVIEPEIQRRMQRNGG</sequence>
<evidence type="ECO:0000313" key="5">
    <source>
        <dbReference type="Proteomes" id="UP001215549"/>
    </source>
</evidence>
<evidence type="ECO:0000313" key="3">
    <source>
        <dbReference type="EMBL" id="WCR04301.1"/>
    </source>
</evidence>
<feature type="signal peptide" evidence="1">
    <location>
        <begin position="1"/>
        <end position="20"/>
    </location>
</feature>
<evidence type="ECO:0008006" key="6">
    <source>
        <dbReference type="Google" id="ProtNLM"/>
    </source>
</evidence>
<proteinExistence type="predicted"/>
<keyword evidence="1" id="KW-0732">Signal</keyword>
<keyword evidence="5" id="KW-1185">Reference proteome</keyword>
<dbReference type="AlphaFoldDB" id="A0AA45W3X2"/>
<dbReference type="EMBL" id="CP067140">
    <property type="protein sequence ID" value="WCR04301.1"/>
    <property type="molecule type" value="Genomic_DNA"/>
</dbReference>
<accession>A0AA45W3X2</accession>
<evidence type="ECO:0000256" key="1">
    <source>
        <dbReference type="SAM" id="SignalP"/>
    </source>
</evidence>
<dbReference type="RefSeq" id="WP_076525143.1">
    <property type="nucleotide sequence ID" value="NZ_CP067140.1"/>
</dbReference>
<reference evidence="2 4" key="1">
    <citation type="submission" date="2017-01" db="EMBL/GenBank/DDBJ databases">
        <authorList>
            <person name="Varghese N."/>
            <person name="Submissions S."/>
        </authorList>
    </citation>
    <scope>NUCLEOTIDE SEQUENCE [LARGE SCALE GENOMIC DNA]</scope>
    <source>
        <strain evidence="2 4">DSM 18447</strain>
    </source>
</reference>
<name>A0AA45W3X2_9RHOB</name>
<dbReference type="Proteomes" id="UP000186216">
    <property type="component" value="Unassembled WGS sequence"/>
</dbReference>
<evidence type="ECO:0000313" key="2">
    <source>
        <dbReference type="EMBL" id="SIS79809.1"/>
    </source>
</evidence>
<reference evidence="3 5" key="2">
    <citation type="submission" date="2021-01" db="EMBL/GenBank/DDBJ databases">
        <title>Biogeographic distribution of Paracoccus.</title>
        <authorList>
            <person name="Hollensteiner J."/>
            <person name="Leineberger J."/>
            <person name="Brinkhoff T."/>
            <person name="Daniel R."/>
        </authorList>
    </citation>
    <scope>NUCLEOTIDE SEQUENCE [LARGE SCALE GENOMIC DNA]</scope>
    <source>
        <strain evidence="3 5">DSM 18447</strain>
    </source>
</reference>
<protein>
    <recommendedName>
        <fullName evidence="6">Beta-barrel assembly machine subunit BamF</fullName>
    </recommendedName>
</protein>
<gene>
    <name evidence="3" type="ORF">JHX88_06105</name>
    <name evidence="2" type="ORF">SAMN05421772_10565</name>
</gene>
<organism evidence="2 4">
    <name type="scientific">Paracoccus saliphilus</name>
    <dbReference type="NCBI Taxonomy" id="405559"/>
    <lineage>
        <taxon>Bacteria</taxon>
        <taxon>Pseudomonadati</taxon>
        <taxon>Pseudomonadota</taxon>
        <taxon>Alphaproteobacteria</taxon>
        <taxon>Rhodobacterales</taxon>
        <taxon>Paracoccaceae</taxon>
        <taxon>Paracoccus</taxon>
    </lineage>
</organism>
<dbReference type="EMBL" id="FTOU01000005">
    <property type="protein sequence ID" value="SIS79809.1"/>
    <property type="molecule type" value="Genomic_DNA"/>
</dbReference>